<feature type="compositionally biased region" description="Polar residues" evidence="1">
    <location>
        <begin position="330"/>
        <end position="341"/>
    </location>
</feature>
<sequence length="405" mass="46808">MNAYKNDCRAKVQQNFEHKLMKSSMGKLEEETDEDRCPYNIIDMFGRRFKKDSRTWLHKSSRKIKANTKNLNKENIREIHGNNASPPSQYGIVEHEPIRIEEPDDSSSDSDNPYTIVDSMGRRFKKDSRTWLHKSSSKRKRWNIIEDEEDDVPELPDIPNTQPDHFCFKDSGERDSERKFHETVKTGTDISKKHHSNVLMRKRKQRCQQISNSANYLPNDNQHNAEICMILSAELHETANRPTAIKRSISFDNIFELFEEDTEDAEDDCVECQQMSNNSRMSNNWRETKPITSDTSTLSSNENREINHSPLSSGASINLSSDTRIKRSPELTSTATDNNPNKPGYYLMPDVSPVRFNQDQTSNCEQYKANQTLNVNSSRSLTFLIQESDEFLGDAVLSEYEEESD</sequence>
<proteinExistence type="predicted"/>
<evidence type="ECO:0000256" key="1">
    <source>
        <dbReference type="SAM" id="MobiDB-lite"/>
    </source>
</evidence>
<dbReference type="RefSeq" id="XP_009047885.1">
    <property type="nucleotide sequence ID" value="XM_009049637.1"/>
</dbReference>
<gene>
    <name evidence="2" type="ORF">LOTGIDRAFT_157425</name>
</gene>
<feature type="region of interest" description="Disordered" evidence="1">
    <location>
        <begin position="280"/>
        <end position="344"/>
    </location>
</feature>
<feature type="compositionally biased region" description="Polar residues" evidence="1">
    <location>
        <begin position="290"/>
        <end position="301"/>
    </location>
</feature>
<dbReference type="GeneID" id="20237359"/>
<dbReference type="HOGENOM" id="CLU_680246_0_0_1"/>
<dbReference type="KEGG" id="lgi:LOTGIDRAFT_157425"/>
<dbReference type="OrthoDB" id="6070754at2759"/>
<protein>
    <submittedName>
        <fullName evidence="2">Uncharacterized protein</fullName>
    </submittedName>
</protein>
<dbReference type="Proteomes" id="UP000030746">
    <property type="component" value="Unassembled WGS sequence"/>
</dbReference>
<keyword evidence="3" id="KW-1185">Reference proteome</keyword>
<name>V4B1Q2_LOTGI</name>
<dbReference type="CTD" id="20237359"/>
<organism evidence="2 3">
    <name type="scientific">Lottia gigantea</name>
    <name type="common">Giant owl limpet</name>
    <dbReference type="NCBI Taxonomy" id="225164"/>
    <lineage>
        <taxon>Eukaryota</taxon>
        <taxon>Metazoa</taxon>
        <taxon>Spiralia</taxon>
        <taxon>Lophotrochozoa</taxon>
        <taxon>Mollusca</taxon>
        <taxon>Gastropoda</taxon>
        <taxon>Patellogastropoda</taxon>
        <taxon>Lottioidea</taxon>
        <taxon>Lottiidae</taxon>
        <taxon>Lottia</taxon>
    </lineage>
</organism>
<dbReference type="EMBL" id="KB200521">
    <property type="protein sequence ID" value="ESP01251.1"/>
    <property type="molecule type" value="Genomic_DNA"/>
</dbReference>
<reference evidence="2 3" key="1">
    <citation type="journal article" date="2013" name="Nature">
        <title>Insights into bilaterian evolution from three spiralian genomes.</title>
        <authorList>
            <person name="Simakov O."/>
            <person name="Marletaz F."/>
            <person name="Cho S.J."/>
            <person name="Edsinger-Gonzales E."/>
            <person name="Havlak P."/>
            <person name="Hellsten U."/>
            <person name="Kuo D.H."/>
            <person name="Larsson T."/>
            <person name="Lv J."/>
            <person name="Arendt D."/>
            <person name="Savage R."/>
            <person name="Osoegawa K."/>
            <person name="de Jong P."/>
            <person name="Grimwood J."/>
            <person name="Chapman J.A."/>
            <person name="Shapiro H."/>
            <person name="Aerts A."/>
            <person name="Otillar R.P."/>
            <person name="Terry A.Y."/>
            <person name="Boore J.L."/>
            <person name="Grigoriev I.V."/>
            <person name="Lindberg D.R."/>
            <person name="Seaver E.C."/>
            <person name="Weisblat D.A."/>
            <person name="Putnam N.H."/>
            <person name="Rokhsar D.S."/>
        </authorList>
    </citation>
    <scope>NUCLEOTIDE SEQUENCE [LARGE SCALE GENOMIC DNA]</scope>
</reference>
<feature type="compositionally biased region" description="Polar residues" evidence="1">
    <location>
        <begin position="309"/>
        <end position="322"/>
    </location>
</feature>
<evidence type="ECO:0000313" key="3">
    <source>
        <dbReference type="Proteomes" id="UP000030746"/>
    </source>
</evidence>
<dbReference type="AlphaFoldDB" id="V4B1Q2"/>
<evidence type="ECO:0000313" key="2">
    <source>
        <dbReference type="EMBL" id="ESP01251.1"/>
    </source>
</evidence>
<accession>V4B1Q2</accession>